<organism evidence="1 2">
    <name type="scientific">Pseudomonas syringae pv. coriandricola</name>
    <dbReference type="NCBI Taxonomy" id="264453"/>
    <lineage>
        <taxon>Bacteria</taxon>
        <taxon>Pseudomonadati</taxon>
        <taxon>Pseudomonadota</taxon>
        <taxon>Gammaproteobacteria</taxon>
        <taxon>Pseudomonadales</taxon>
        <taxon>Pseudomonadaceae</taxon>
        <taxon>Pseudomonas</taxon>
    </lineage>
</organism>
<name>A0A0P9LZJ5_9PSED</name>
<evidence type="ECO:0000313" key="2">
    <source>
        <dbReference type="Proteomes" id="UP000271468"/>
    </source>
</evidence>
<comment type="caution">
    <text evidence="1">The sequence shown here is derived from an EMBL/GenBank/DDBJ whole genome shotgun (WGS) entry which is preliminary data.</text>
</comment>
<sequence length="66" mass="6794">MGVTGAAIRIVHKQVGAAAEYSLISQPAFANKFAPTSEHHPMGVTGAAIRIAHEGAGIANEDLLNN</sequence>
<dbReference type="EMBL" id="RBOV01000433">
    <property type="protein sequence ID" value="RMN06077.1"/>
    <property type="molecule type" value="Genomic_DNA"/>
</dbReference>
<accession>A0A0P9LZJ5</accession>
<gene>
    <name evidence="1" type="ORF">ALQ65_02676</name>
</gene>
<evidence type="ECO:0000313" key="1">
    <source>
        <dbReference type="EMBL" id="RMN06077.1"/>
    </source>
</evidence>
<proteinExistence type="predicted"/>
<dbReference type="RefSeq" id="WP_054087725.1">
    <property type="nucleotide sequence ID" value="NZ_LJPZ01000064.1"/>
</dbReference>
<dbReference type="Proteomes" id="UP000271468">
    <property type="component" value="Unassembled WGS sequence"/>
</dbReference>
<dbReference type="AlphaFoldDB" id="A0A0P9LZJ5"/>
<protein>
    <submittedName>
        <fullName evidence="1">Uncharacterized protein</fullName>
    </submittedName>
</protein>
<reference evidence="1 2" key="1">
    <citation type="submission" date="2018-08" db="EMBL/GenBank/DDBJ databases">
        <title>Recombination of ecologically and evolutionarily significant loci maintains genetic cohesion in the Pseudomonas syringae species complex.</title>
        <authorList>
            <person name="Dillon M."/>
            <person name="Thakur S."/>
            <person name="Almeida R.N.D."/>
            <person name="Weir B.S."/>
            <person name="Guttman D.S."/>
        </authorList>
    </citation>
    <scope>NUCLEOTIDE SEQUENCE [LARGE SCALE GENOMIC DNA]</scope>
    <source>
        <strain evidence="1 2">ICMP 12341</strain>
    </source>
</reference>